<dbReference type="Proteomes" id="UP000600139">
    <property type="component" value="Unassembled WGS sequence"/>
</dbReference>
<proteinExistence type="predicted"/>
<comment type="caution">
    <text evidence="4">The sequence shown here is derived from an EMBL/GenBank/DDBJ whole genome shotgun (WGS) entry which is preliminary data.</text>
</comment>
<accession>A0A934RBC7</accession>
<name>A0A934RBC7_9BACT</name>
<keyword evidence="5" id="KW-1185">Reference proteome</keyword>
<keyword evidence="3" id="KW-0812">Transmembrane</keyword>
<feature type="coiled-coil region" evidence="1">
    <location>
        <begin position="230"/>
        <end position="303"/>
    </location>
</feature>
<evidence type="ECO:0000313" key="5">
    <source>
        <dbReference type="Proteomes" id="UP000600139"/>
    </source>
</evidence>
<feature type="region of interest" description="Disordered" evidence="2">
    <location>
        <begin position="200"/>
        <end position="224"/>
    </location>
</feature>
<dbReference type="AlphaFoldDB" id="A0A934RBC7"/>
<feature type="coiled-coil region" evidence="1">
    <location>
        <begin position="41"/>
        <end position="75"/>
    </location>
</feature>
<dbReference type="EMBL" id="JAENIK010000013">
    <property type="protein sequence ID" value="MBK1818449.1"/>
    <property type="molecule type" value="Genomic_DNA"/>
</dbReference>
<evidence type="ECO:0000256" key="2">
    <source>
        <dbReference type="SAM" id="MobiDB-lite"/>
    </source>
</evidence>
<protein>
    <submittedName>
        <fullName evidence="4">Uncharacterized protein</fullName>
    </submittedName>
</protein>
<keyword evidence="3" id="KW-0472">Membrane</keyword>
<reference evidence="4" key="1">
    <citation type="submission" date="2021-01" db="EMBL/GenBank/DDBJ databases">
        <title>Modified the classification status of verrucomicrobia.</title>
        <authorList>
            <person name="Feng X."/>
        </authorList>
    </citation>
    <scope>NUCLEOTIDE SEQUENCE</scope>
    <source>
        <strain evidence="4">JCM 18052</strain>
    </source>
</reference>
<evidence type="ECO:0000256" key="3">
    <source>
        <dbReference type="SAM" id="Phobius"/>
    </source>
</evidence>
<keyword evidence="3" id="KW-1133">Transmembrane helix</keyword>
<feature type="transmembrane region" description="Helical" evidence="3">
    <location>
        <begin position="12"/>
        <end position="30"/>
    </location>
</feature>
<organism evidence="4 5">
    <name type="scientific">Luteolibacter yonseiensis</name>
    <dbReference type="NCBI Taxonomy" id="1144680"/>
    <lineage>
        <taxon>Bacteria</taxon>
        <taxon>Pseudomonadati</taxon>
        <taxon>Verrucomicrobiota</taxon>
        <taxon>Verrucomicrobiia</taxon>
        <taxon>Verrucomicrobiales</taxon>
        <taxon>Verrucomicrobiaceae</taxon>
        <taxon>Luteolibacter</taxon>
    </lineage>
</organism>
<evidence type="ECO:0000256" key="1">
    <source>
        <dbReference type="SAM" id="Coils"/>
    </source>
</evidence>
<keyword evidence="1" id="KW-0175">Coiled coil</keyword>
<dbReference type="RefSeq" id="WP_200353394.1">
    <property type="nucleotide sequence ID" value="NZ_BAABHZ010000002.1"/>
</dbReference>
<gene>
    <name evidence="4" type="ORF">JIN84_22715</name>
</gene>
<sequence>MLSSDEHSGLFTFMVGLIVLVMAAVGLSLLMDRRFQFSSGVAELRREVKLSDAEISELKNKLEDGNQRLVEYGTKLHADSRSHKELTSKCDGLNLRHAELVKTRDEALSSVTALDGRFSDYRADYRTATWLAAVGENLGTLTLRSGRSYQQAVIRRVTDVGLEINHVDGIARVQGPELDPKFQDRFQWNDEERRLRLKKESENFDAHTAKTGTEAEATPSGERDVRRARLAEENLKRSNLRQNVRNWKNKVNKLVADHAEASSRSNYGSKSVPGSLETWDAKAKRLSAELKNARAALAMAKSDLAMVSPNDTLLAPEPEF</sequence>
<evidence type="ECO:0000313" key="4">
    <source>
        <dbReference type="EMBL" id="MBK1818449.1"/>
    </source>
</evidence>